<feature type="compositionally biased region" description="Polar residues" evidence="1">
    <location>
        <begin position="51"/>
        <end position="65"/>
    </location>
</feature>
<sequence length="65" mass="6621">MSAGNSSKKLSGIAIFSFSRNGDPKSRCGTVPSSEAKKLLASPSPKAESWLSGNRGSSDLGFGSS</sequence>
<evidence type="ECO:0000313" key="2">
    <source>
        <dbReference type="EMBL" id="KAG5539943.1"/>
    </source>
</evidence>
<accession>A0AAV6JIF5</accession>
<evidence type="ECO:0000256" key="1">
    <source>
        <dbReference type="SAM" id="MobiDB-lite"/>
    </source>
</evidence>
<feature type="region of interest" description="Disordered" evidence="1">
    <location>
        <begin position="19"/>
        <end position="65"/>
    </location>
</feature>
<reference evidence="2" key="1">
    <citation type="submission" date="2020-08" db="EMBL/GenBank/DDBJ databases">
        <title>Plant Genome Project.</title>
        <authorList>
            <person name="Zhang R.-G."/>
        </authorList>
    </citation>
    <scope>NUCLEOTIDE SEQUENCE</scope>
    <source>
        <strain evidence="2">WSP0</strain>
        <tissue evidence="2">Leaf</tissue>
    </source>
</reference>
<dbReference type="Proteomes" id="UP000823749">
    <property type="component" value="Chromosome 7"/>
</dbReference>
<organism evidence="2 3">
    <name type="scientific">Rhododendron griersonianum</name>
    <dbReference type="NCBI Taxonomy" id="479676"/>
    <lineage>
        <taxon>Eukaryota</taxon>
        <taxon>Viridiplantae</taxon>
        <taxon>Streptophyta</taxon>
        <taxon>Embryophyta</taxon>
        <taxon>Tracheophyta</taxon>
        <taxon>Spermatophyta</taxon>
        <taxon>Magnoliopsida</taxon>
        <taxon>eudicotyledons</taxon>
        <taxon>Gunneridae</taxon>
        <taxon>Pentapetalae</taxon>
        <taxon>asterids</taxon>
        <taxon>Ericales</taxon>
        <taxon>Ericaceae</taxon>
        <taxon>Ericoideae</taxon>
        <taxon>Rhodoreae</taxon>
        <taxon>Rhododendron</taxon>
    </lineage>
</organism>
<proteinExistence type="predicted"/>
<dbReference type="EMBL" id="JACTNZ010000007">
    <property type="protein sequence ID" value="KAG5539943.1"/>
    <property type="molecule type" value="Genomic_DNA"/>
</dbReference>
<name>A0AAV6JIF5_9ERIC</name>
<comment type="caution">
    <text evidence="2">The sequence shown here is derived from an EMBL/GenBank/DDBJ whole genome shotgun (WGS) entry which is preliminary data.</text>
</comment>
<protein>
    <submittedName>
        <fullName evidence="2">Uncharacterized protein</fullName>
    </submittedName>
</protein>
<gene>
    <name evidence="2" type="ORF">RHGRI_020240</name>
</gene>
<evidence type="ECO:0000313" key="3">
    <source>
        <dbReference type="Proteomes" id="UP000823749"/>
    </source>
</evidence>
<dbReference type="AlphaFoldDB" id="A0AAV6JIF5"/>
<keyword evidence="3" id="KW-1185">Reference proteome</keyword>